<protein>
    <submittedName>
        <fullName evidence="2">Uncharacterized protein</fullName>
    </submittedName>
</protein>
<sequence length="89" mass="9743">MSKQVIEFNGEAVGVVVPDANALRFVAVKFHVWDLDAHHFASAEDAREAVRRLVMSKSNRAQVLPRETSARPAQAEQTAFDRPAGDLAA</sequence>
<reference evidence="3" key="2">
    <citation type="submission" date="2016-12" db="EMBL/GenBank/DDBJ databases">
        <authorList>
            <person name="Zhang X."/>
            <person name="Zhao J."/>
        </authorList>
    </citation>
    <scope>NUCLEOTIDE SEQUENCE</scope>
    <source>
        <strain evidence="3">RD15</strain>
    </source>
</reference>
<evidence type="ECO:0000313" key="4">
    <source>
        <dbReference type="Proteomes" id="UP000186143"/>
    </source>
</evidence>
<organism evidence="2 4">
    <name type="scientific">Xaviernesmea rhizosphaerae</name>
    <dbReference type="NCBI Taxonomy" id="1672749"/>
    <lineage>
        <taxon>Bacteria</taxon>
        <taxon>Pseudomonadati</taxon>
        <taxon>Pseudomonadota</taxon>
        <taxon>Alphaproteobacteria</taxon>
        <taxon>Hyphomicrobiales</taxon>
        <taxon>Rhizobiaceae</taxon>
        <taxon>Rhizobium/Agrobacterium group</taxon>
        <taxon>Xaviernesmea</taxon>
    </lineage>
</organism>
<comment type="caution">
    <text evidence="2">The sequence shown here is derived from an EMBL/GenBank/DDBJ whole genome shotgun (WGS) entry which is preliminary data.</text>
</comment>
<reference evidence="2 4" key="1">
    <citation type="submission" date="2016-09" db="EMBL/GenBank/DDBJ databases">
        <title>Rhizobium sp. nov., a novel species isolated from the rice rhizosphere.</title>
        <authorList>
            <person name="Zhao J."/>
            <person name="Zhang X."/>
        </authorList>
    </citation>
    <scope>NUCLEOTIDE SEQUENCE [LARGE SCALE GENOMIC DNA]</scope>
    <source>
        <strain evidence="2 4">MH17</strain>
    </source>
</reference>
<accession>A0A1Q9AE35</accession>
<name>A0A1Q9AE35_9HYPH</name>
<evidence type="ECO:0000313" key="5">
    <source>
        <dbReference type="Proteomes" id="UP000192652"/>
    </source>
</evidence>
<gene>
    <name evidence="2" type="ORF">BJF92_00045</name>
    <name evidence="3" type="ORF">BTR14_13685</name>
</gene>
<dbReference type="EMBL" id="MSPX01000011">
    <property type="protein sequence ID" value="OQP85827.1"/>
    <property type="molecule type" value="Genomic_DNA"/>
</dbReference>
<evidence type="ECO:0000313" key="2">
    <source>
        <dbReference type="EMBL" id="OLP53204.1"/>
    </source>
</evidence>
<reference evidence="3 5" key="3">
    <citation type="journal article" date="2017" name="Antonie Van Leeuwenhoek">
        <title>Rhizobium rhizosphaerae sp. nov., a novel species isolated from rice rhizosphere.</title>
        <authorList>
            <person name="Zhao J.J."/>
            <person name="Zhang J."/>
            <person name="Zhang R.J."/>
            <person name="Zhang C.W."/>
            <person name="Yin H.Q."/>
            <person name="Zhang X.X."/>
        </authorList>
    </citation>
    <scope>NUCLEOTIDE SEQUENCE [LARGE SCALE GENOMIC DNA]</scope>
    <source>
        <strain evidence="3 5">RD15</strain>
    </source>
</reference>
<dbReference type="AlphaFoldDB" id="A0A1Q9AE35"/>
<evidence type="ECO:0000256" key="1">
    <source>
        <dbReference type="SAM" id="MobiDB-lite"/>
    </source>
</evidence>
<dbReference type="Proteomes" id="UP000186143">
    <property type="component" value="Unassembled WGS sequence"/>
</dbReference>
<feature type="region of interest" description="Disordered" evidence="1">
    <location>
        <begin position="61"/>
        <end position="89"/>
    </location>
</feature>
<dbReference type="EMBL" id="MKIO01000040">
    <property type="protein sequence ID" value="OLP53204.1"/>
    <property type="molecule type" value="Genomic_DNA"/>
</dbReference>
<proteinExistence type="predicted"/>
<evidence type="ECO:0000313" key="3">
    <source>
        <dbReference type="EMBL" id="OQP85827.1"/>
    </source>
</evidence>
<keyword evidence="5" id="KW-1185">Reference proteome</keyword>
<dbReference type="Proteomes" id="UP000192652">
    <property type="component" value="Unassembled WGS sequence"/>
</dbReference>
<dbReference type="RefSeq" id="WP_075636438.1">
    <property type="nucleotide sequence ID" value="NZ_MKIO01000040.1"/>
</dbReference>